<dbReference type="Gene3D" id="1.10.20.140">
    <property type="match status" value="1"/>
</dbReference>
<dbReference type="GO" id="GO:0052381">
    <property type="term" value="F:tRNA dimethylallyltransferase activity"/>
    <property type="evidence" value="ECO:0007669"/>
    <property type="project" value="UniProtKB-UniRule"/>
</dbReference>
<comment type="caution">
    <text evidence="12">The sequence shown here is derived from an EMBL/GenBank/DDBJ whole genome shotgun (WGS) entry which is preliminary data.</text>
</comment>
<dbReference type="RefSeq" id="WP_152757539.1">
    <property type="nucleotide sequence ID" value="NZ_WHLY01000002.1"/>
</dbReference>
<sequence length="303" mass="34910">MNSSTHKLIVIAGPTAVGKTDLCLKLAKELDTEIISADSRQFFRELSIGTAKPSAQELNQVPHHFINSHSIAEEYSAGDFERDALLILNELFRRKDNVILTGGSGLYIKAVCEGLDDLPRPIPGLRDELMRQLREDGLEFLQNEALRVDPVFSGTPEFFNPQRVVRALEVFYTSGRPISSYQNQHKAERPFQSITVALERERNELYHRIESRVDHMLDAGLVQEARSVLPYRDHHALKTVGYKEVFGFLDGDYDEAEMIRLLKQNTRRYAKRQLTWFRHQGNYTWFQADEYQKVRDWVLGKVG</sequence>
<keyword evidence="8 10" id="KW-0460">Magnesium</keyword>
<comment type="similarity">
    <text evidence="3 10">Belongs to the IPP transferase family.</text>
</comment>
<evidence type="ECO:0000256" key="6">
    <source>
        <dbReference type="ARBA" id="ARBA00022741"/>
    </source>
</evidence>
<dbReference type="Proteomes" id="UP000479293">
    <property type="component" value="Unassembled WGS sequence"/>
</dbReference>
<comment type="caution">
    <text evidence="10">Lacks conserved residue(s) required for the propagation of feature annotation.</text>
</comment>
<feature type="site" description="Interaction with substrate tRNA" evidence="10">
    <location>
        <position position="126"/>
    </location>
</feature>
<comment type="cofactor">
    <cofactor evidence="1 10">
        <name>Mg(2+)</name>
        <dbReference type="ChEBI" id="CHEBI:18420"/>
    </cofactor>
</comment>
<dbReference type="PANTHER" id="PTHR11088">
    <property type="entry name" value="TRNA DIMETHYLALLYLTRANSFERASE"/>
    <property type="match status" value="1"/>
</dbReference>
<evidence type="ECO:0000256" key="3">
    <source>
        <dbReference type="ARBA" id="ARBA00005842"/>
    </source>
</evidence>
<feature type="domain" description="Guanylate kinase-like" evidence="11">
    <location>
        <begin position="6"/>
        <end position="214"/>
    </location>
</feature>
<keyword evidence="5 10" id="KW-0819">tRNA processing</keyword>
<evidence type="ECO:0000256" key="4">
    <source>
        <dbReference type="ARBA" id="ARBA00022679"/>
    </source>
</evidence>
<evidence type="ECO:0000259" key="11">
    <source>
        <dbReference type="PROSITE" id="PS50052"/>
    </source>
</evidence>
<comment type="function">
    <text evidence="2 10">Catalyzes the transfer of a dimethylallyl group onto the adenine at position 37 in tRNAs that read codons beginning with uridine, leading to the formation of N6-(dimethylallyl)adenosine (i(6)A).</text>
</comment>
<dbReference type="SUPFAM" id="SSF52540">
    <property type="entry name" value="P-loop containing nucleoside triphosphate hydrolases"/>
    <property type="match status" value="2"/>
</dbReference>
<comment type="subunit">
    <text evidence="10">Monomer.</text>
</comment>
<feature type="binding site" evidence="10">
    <location>
        <begin position="13"/>
        <end position="20"/>
    </location>
    <ligand>
        <name>ATP</name>
        <dbReference type="ChEBI" id="CHEBI:30616"/>
    </ligand>
</feature>
<evidence type="ECO:0000256" key="7">
    <source>
        <dbReference type="ARBA" id="ARBA00022840"/>
    </source>
</evidence>
<proteinExistence type="inferred from homology"/>
<keyword evidence="4 10" id="KW-0808">Transferase</keyword>
<dbReference type="AlphaFoldDB" id="A0A7C9BFJ6"/>
<gene>
    <name evidence="10 12" type="primary">miaA</name>
    <name evidence="12" type="ORF">GBK04_05340</name>
</gene>
<dbReference type="GO" id="GO:0005524">
    <property type="term" value="F:ATP binding"/>
    <property type="evidence" value="ECO:0007669"/>
    <property type="project" value="UniProtKB-UniRule"/>
</dbReference>
<dbReference type="InterPro" id="IPR039657">
    <property type="entry name" value="Dimethylallyltransferase"/>
</dbReference>
<evidence type="ECO:0000256" key="5">
    <source>
        <dbReference type="ARBA" id="ARBA00022694"/>
    </source>
</evidence>
<dbReference type="NCBIfam" id="TIGR00174">
    <property type="entry name" value="miaA"/>
    <property type="match status" value="1"/>
</dbReference>
<name>A0A7C9BFJ6_9BACT</name>
<feature type="region of interest" description="Interaction with substrate tRNA" evidence="10">
    <location>
        <begin position="162"/>
        <end position="166"/>
    </location>
</feature>
<evidence type="ECO:0000256" key="1">
    <source>
        <dbReference type="ARBA" id="ARBA00001946"/>
    </source>
</evidence>
<evidence type="ECO:0000313" key="13">
    <source>
        <dbReference type="Proteomes" id="UP000479293"/>
    </source>
</evidence>
<dbReference type="InterPro" id="IPR018022">
    <property type="entry name" value="IPT"/>
</dbReference>
<accession>A0A7C9BFJ6</accession>
<dbReference type="EC" id="2.5.1.75" evidence="10"/>
<dbReference type="HAMAP" id="MF_00185">
    <property type="entry name" value="IPP_trans"/>
    <property type="match status" value="1"/>
</dbReference>
<organism evidence="12 13">
    <name type="scientific">Salmonirosea aquatica</name>
    <dbReference type="NCBI Taxonomy" id="2654236"/>
    <lineage>
        <taxon>Bacteria</taxon>
        <taxon>Pseudomonadati</taxon>
        <taxon>Bacteroidota</taxon>
        <taxon>Cytophagia</taxon>
        <taxon>Cytophagales</taxon>
        <taxon>Spirosomataceae</taxon>
        <taxon>Salmonirosea</taxon>
    </lineage>
</organism>
<feature type="region of interest" description="Interaction with substrate tRNA" evidence="10">
    <location>
        <begin position="38"/>
        <end position="41"/>
    </location>
</feature>
<dbReference type="GO" id="GO:0006400">
    <property type="term" value="P:tRNA modification"/>
    <property type="evidence" value="ECO:0007669"/>
    <property type="project" value="TreeGrafter"/>
</dbReference>
<evidence type="ECO:0000256" key="8">
    <source>
        <dbReference type="ARBA" id="ARBA00022842"/>
    </source>
</evidence>
<evidence type="ECO:0000256" key="10">
    <source>
        <dbReference type="HAMAP-Rule" id="MF_00185"/>
    </source>
</evidence>
<dbReference type="InterPro" id="IPR008144">
    <property type="entry name" value="Guanylate_kin-like_dom"/>
</dbReference>
<dbReference type="InterPro" id="IPR027417">
    <property type="entry name" value="P-loop_NTPase"/>
</dbReference>
<comment type="catalytic activity">
    <reaction evidence="9 10">
        <text>adenosine(37) in tRNA + dimethylallyl diphosphate = N(6)-dimethylallyladenosine(37) in tRNA + diphosphate</text>
        <dbReference type="Rhea" id="RHEA:26482"/>
        <dbReference type="Rhea" id="RHEA-COMP:10162"/>
        <dbReference type="Rhea" id="RHEA-COMP:10375"/>
        <dbReference type="ChEBI" id="CHEBI:33019"/>
        <dbReference type="ChEBI" id="CHEBI:57623"/>
        <dbReference type="ChEBI" id="CHEBI:74411"/>
        <dbReference type="ChEBI" id="CHEBI:74415"/>
        <dbReference type="EC" id="2.5.1.75"/>
    </reaction>
</comment>
<reference evidence="12 13" key="1">
    <citation type="submission" date="2019-10" db="EMBL/GenBank/DDBJ databases">
        <title>Draft Genome Sequence of Cytophagaceae sp. SJW1-29.</title>
        <authorList>
            <person name="Choi A."/>
        </authorList>
    </citation>
    <scope>NUCLEOTIDE SEQUENCE [LARGE SCALE GENOMIC DNA]</scope>
    <source>
        <strain evidence="12 13">SJW1-29</strain>
    </source>
</reference>
<dbReference type="EMBL" id="WHLY01000002">
    <property type="protein sequence ID" value="MPR32794.1"/>
    <property type="molecule type" value="Genomic_DNA"/>
</dbReference>
<evidence type="ECO:0000256" key="2">
    <source>
        <dbReference type="ARBA" id="ARBA00003213"/>
    </source>
</evidence>
<keyword evidence="6 10" id="KW-0547">Nucleotide-binding</keyword>
<dbReference type="Pfam" id="PF01715">
    <property type="entry name" value="IPPT"/>
    <property type="match status" value="1"/>
</dbReference>
<evidence type="ECO:0000313" key="12">
    <source>
        <dbReference type="EMBL" id="MPR32794.1"/>
    </source>
</evidence>
<dbReference type="PROSITE" id="PS50052">
    <property type="entry name" value="GUANYLATE_KINASE_2"/>
    <property type="match status" value="1"/>
</dbReference>
<feature type="site" description="Interaction with substrate tRNA" evidence="10">
    <location>
        <position position="104"/>
    </location>
</feature>
<protein>
    <recommendedName>
        <fullName evidence="10">tRNA dimethylallyltransferase</fullName>
        <ecNumber evidence="10">2.5.1.75</ecNumber>
    </recommendedName>
    <alternativeName>
        <fullName evidence="10">Dimethylallyl diphosphate:tRNA dimethylallyltransferase</fullName>
        <shortName evidence="10">DMAPP:tRNA dimethylallyltransferase</shortName>
        <shortName evidence="10">DMATase</shortName>
    </alternativeName>
    <alternativeName>
        <fullName evidence="10">Isopentenyl-diphosphate:tRNA isopentenyltransferase</fullName>
        <shortName evidence="10">IPP transferase</shortName>
        <shortName evidence="10">IPPT</shortName>
        <shortName evidence="10">IPTase</shortName>
    </alternativeName>
</protein>
<keyword evidence="13" id="KW-1185">Reference proteome</keyword>
<dbReference type="Gene3D" id="3.40.50.300">
    <property type="entry name" value="P-loop containing nucleotide triphosphate hydrolases"/>
    <property type="match status" value="1"/>
</dbReference>
<dbReference type="PANTHER" id="PTHR11088:SF60">
    <property type="entry name" value="TRNA DIMETHYLALLYLTRANSFERASE"/>
    <property type="match status" value="1"/>
</dbReference>
<keyword evidence="7 10" id="KW-0067">ATP-binding</keyword>
<evidence type="ECO:0000256" key="9">
    <source>
        <dbReference type="ARBA" id="ARBA00049563"/>
    </source>
</evidence>
<feature type="binding site" evidence="10">
    <location>
        <begin position="15"/>
        <end position="20"/>
    </location>
    <ligand>
        <name>substrate</name>
    </ligand>
</feature>